<evidence type="ECO:0000256" key="1">
    <source>
        <dbReference type="SAM" id="Phobius"/>
    </source>
</evidence>
<dbReference type="AlphaFoldDB" id="A0A9X3I991"/>
<keyword evidence="1" id="KW-1133">Transmembrane helix</keyword>
<dbReference type="EMBL" id="JAPJUH010000003">
    <property type="protein sequence ID" value="MCX3265571.1"/>
    <property type="molecule type" value="Genomic_DNA"/>
</dbReference>
<evidence type="ECO:0000313" key="2">
    <source>
        <dbReference type="EMBL" id="MCX3265571.1"/>
    </source>
</evidence>
<comment type="caution">
    <text evidence="2">The sequence shown here is derived from an EMBL/GenBank/DDBJ whole genome shotgun (WGS) entry which is preliminary data.</text>
</comment>
<keyword evidence="1" id="KW-0472">Membrane</keyword>
<accession>A0A9X3I991</accession>
<protein>
    <recommendedName>
        <fullName evidence="4">HEAT repeat domain-containing protein</fullName>
    </recommendedName>
</protein>
<keyword evidence="3" id="KW-1185">Reference proteome</keyword>
<gene>
    <name evidence="2" type="ORF">OQZ29_12490</name>
</gene>
<dbReference type="RefSeq" id="WP_010602579.1">
    <property type="nucleotide sequence ID" value="NZ_JAPJUH010000003.1"/>
</dbReference>
<dbReference type="InterPro" id="IPR011989">
    <property type="entry name" value="ARM-like"/>
</dbReference>
<organism evidence="2 3">
    <name type="scientific">Pedobacter agri</name>
    <dbReference type="NCBI Taxonomy" id="454586"/>
    <lineage>
        <taxon>Bacteria</taxon>
        <taxon>Pseudomonadati</taxon>
        <taxon>Bacteroidota</taxon>
        <taxon>Sphingobacteriia</taxon>
        <taxon>Sphingobacteriales</taxon>
        <taxon>Sphingobacteriaceae</taxon>
        <taxon>Pedobacter</taxon>
    </lineage>
</organism>
<feature type="transmembrane region" description="Helical" evidence="1">
    <location>
        <begin position="25"/>
        <end position="50"/>
    </location>
</feature>
<dbReference type="Gene3D" id="1.25.10.10">
    <property type="entry name" value="Leucine-rich Repeat Variant"/>
    <property type="match status" value="1"/>
</dbReference>
<evidence type="ECO:0000313" key="3">
    <source>
        <dbReference type="Proteomes" id="UP001142592"/>
    </source>
</evidence>
<sequence>MQNNFDLSGKLCLSILKINLFNYPLLIQIAVIVSILAVIAIFLTLTYIIYNRTKRQSDQRKTYEAENQILEELNDHLLMYDSIEEMPENELQETVKKLNEFKNRSVIFQNVLVRLLIYFKHNLTGNITRLITATYFNLKLNEITLSKLKSVFWFTKAQGLKELQDINDYNSADTIQPLLVNKNLDVRVEAYAALLKLQTNSSFNFLKNEEEELSNWHQILLFDAITKSEHAVVPNFADFLSSENKTIVILSIKLLLHYKQFEAIPDLIRLLSNKNEQLRSEAICALGVLDAEDAEQKLISIYPTERNPNKTQILLALGEIASGSALHFLKDKFLKADHYTILKSAAAAIMSHPAVLKEKILASLKDLDEEQKAIIKHFEDPLIRLHGVR</sequence>
<dbReference type="Proteomes" id="UP001142592">
    <property type="component" value="Unassembled WGS sequence"/>
</dbReference>
<keyword evidence="1" id="KW-0812">Transmembrane</keyword>
<dbReference type="SUPFAM" id="SSF48371">
    <property type="entry name" value="ARM repeat"/>
    <property type="match status" value="1"/>
</dbReference>
<evidence type="ECO:0008006" key="4">
    <source>
        <dbReference type="Google" id="ProtNLM"/>
    </source>
</evidence>
<reference evidence="2" key="1">
    <citation type="submission" date="2022-11" db="EMBL/GenBank/DDBJ databases">
        <authorList>
            <person name="Graham C."/>
            <person name="Newman J.D."/>
        </authorList>
    </citation>
    <scope>NUCLEOTIDE SEQUENCE</scope>
    <source>
        <strain evidence="2">DSM 19486</strain>
    </source>
</reference>
<name>A0A9X3I991_9SPHI</name>
<dbReference type="InterPro" id="IPR016024">
    <property type="entry name" value="ARM-type_fold"/>
</dbReference>
<proteinExistence type="predicted"/>